<keyword evidence="7" id="KW-1185">Reference proteome</keyword>
<dbReference type="Pfam" id="PF13558">
    <property type="entry name" value="SbcC_Walker_B"/>
    <property type="match status" value="1"/>
</dbReference>
<dbReference type="GO" id="GO:0006302">
    <property type="term" value="P:double-strand break repair"/>
    <property type="evidence" value="ECO:0007669"/>
    <property type="project" value="InterPro"/>
</dbReference>
<dbReference type="EMBL" id="FQXK01000031">
    <property type="protein sequence ID" value="SHI49824.1"/>
    <property type="molecule type" value="Genomic_DNA"/>
</dbReference>
<evidence type="ECO:0000256" key="1">
    <source>
        <dbReference type="ARBA" id="ARBA00006930"/>
    </source>
</evidence>
<proteinExistence type="inferred from homology"/>
<reference evidence="7" key="1">
    <citation type="submission" date="2016-11" db="EMBL/GenBank/DDBJ databases">
        <authorList>
            <person name="Varghese N."/>
            <person name="Submissions S."/>
        </authorList>
    </citation>
    <scope>NUCLEOTIDE SEQUENCE [LARGE SCALE GENOMIC DNA]</scope>
    <source>
        <strain evidence="7">DSM 3071</strain>
    </source>
</reference>
<evidence type="ECO:0000259" key="5">
    <source>
        <dbReference type="Pfam" id="PF13476"/>
    </source>
</evidence>
<dbReference type="GeneID" id="89511742"/>
<dbReference type="Proteomes" id="UP000184278">
    <property type="component" value="Unassembled WGS sequence"/>
</dbReference>
<sequence>MRPLNLTISAFGPYKDKTIIDFTRLGERGLYLITGDTGAGKTTIFDAICFALYGEPSGSSRDPKMFRCKYSEGSVPTFVELVFSYHGKEYRVKRNPEYERPALRGGGTTVQKADAELFFPDGREPVTKTSEVTKEIEKIIGLSKDQFTQIAMIAQGDFMKLLLSDTAERSKIFRQIFMTGRYQRLQDNLKKEANKADSEYKIKAAVAEEYIDQIETRNEEQEDKKKYLECSKLDEIEALFDEIEEADKEDKKVFAKNESDLLKELGELNKAIGIATERQKSEELLNKSKAMLEEAKPELEVAKENYKKAKEDFKKSEPLAIKISALKENLSAYDKLSEIQQNIESGNKNAKAYTKEIEDNKKKILELEKEHSEKKALLIKLSDVSAKKVRADEDLAKVKLKGKNVQDIVVAIRNTYPEEKEELKDLQDDYKKEAEKFEEYQKKYDLKSRLFLDAQAGILAQDLSDGEPCPVCGSTTHPHLAILQDEVPTQKDIDIAKKDAEKQRTVMQKAATRASAKKAEVDKLFDSIIEDIKAYISFEDNEEQQTQNDSLQVESACGENLSVIERILRDTDSISSYKEKREFPEDLIESFNAEFEELKKALKDLNTKIAELKKEAELADSLSKEVPELEKKIKSISEKQNENAVMLKEIETRLKGFAEKEKELKEGLAFSTKKEAQDQVVALELEKKGIDKAYKDSDTSMRNAEKKIQDLEGRIAALSKNLSKGKSEDLSDLEEKKKEVNNKYIENNKALSAVKNRIEDNKELRNKLVSSGNELAKLEHELSIKKIISQTANGNLSGKAKIMLETYIQRSFFDRIIVRANVRFMTMSGGHYELVRRDEDSLKSQTGLELDVIDHYNGGTRNVRTLSGGESFMASLSLALGLSDEIQRSAGGIQLDTMFVDEGFGSLDDATLDQAISSLASLSEGNRLVGIISHVNELKERIDNQLIVTGTQGLGSFIECRAE</sequence>
<dbReference type="Gene3D" id="3.40.50.300">
    <property type="entry name" value="P-loop containing nucleotide triphosphate hydrolases"/>
    <property type="match status" value="2"/>
</dbReference>
<evidence type="ECO:0000256" key="2">
    <source>
        <dbReference type="ARBA" id="ARBA00011322"/>
    </source>
</evidence>
<feature type="coiled-coil region" evidence="4">
    <location>
        <begin position="204"/>
        <end position="231"/>
    </location>
</feature>
<evidence type="ECO:0000256" key="4">
    <source>
        <dbReference type="SAM" id="Coils"/>
    </source>
</evidence>
<comment type="similarity">
    <text evidence="1">Belongs to the SMC family. SbcC subfamily.</text>
</comment>
<evidence type="ECO:0000313" key="7">
    <source>
        <dbReference type="Proteomes" id="UP000184278"/>
    </source>
</evidence>
<dbReference type="GO" id="GO:0004527">
    <property type="term" value="F:exonuclease activity"/>
    <property type="evidence" value="ECO:0007669"/>
    <property type="project" value="UniProtKB-KW"/>
</dbReference>
<keyword evidence="6" id="KW-0378">Hydrolase</keyword>
<name>A0A1M6BM94_BUTFI</name>
<dbReference type="AlphaFoldDB" id="A0A1M6BM94"/>
<protein>
    <recommendedName>
        <fullName evidence="3">Nuclease SbcCD subunit C</fullName>
    </recommendedName>
</protein>
<dbReference type="RefSeq" id="WP_073389221.1">
    <property type="nucleotide sequence ID" value="NZ_FQXK01000031.1"/>
</dbReference>
<keyword evidence="6" id="KW-0540">Nuclease</keyword>
<dbReference type="GO" id="GO:0016887">
    <property type="term" value="F:ATP hydrolysis activity"/>
    <property type="evidence" value="ECO:0007669"/>
    <property type="project" value="InterPro"/>
</dbReference>
<dbReference type="Pfam" id="PF13476">
    <property type="entry name" value="AAA_23"/>
    <property type="match status" value="1"/>
</dbReference>
<keyword evidence="4" id="KW-0175">Coiled coil</keyword>
<feature type="coiled-coil region" evidence="4">
    <location>
        <begin position="409"/>
        <end position="443"/>
    </location>
</feature>
<dbReference type="PANTHER" id="PTHR32114:SF2">
    <property type="entry name" value="ABC TRANSPORTER ABCH.3"/>
    <property type="match status" value="1"/>
</dbReference>
<dbReference type="OrthoDB" id="9795626at2"/>
<feature type="coiled-coil region" evidence="4">
    <location>
        <begin position="336"/>
        <end position="377"/>
    </location>
</feature>
<keyword evidence="6" id="KW-0269">Exonuclease</keyword>
<evidence type="ECO:0000256" key="3">
    <source>
        <dbReference type="ARBA" id="ARBA00013368"/>
    </source>
</evidence>
<feature type="coiled-coil region" evidence="4">
    <location>
        <begin position="588"/>
        <end position="639"/>
    </location>
</feature>
<dbReference type="PANTHER" id="PTHR32114">
    <property type="entry name" value="ABC TRANSPORTER ABCH.3"/>
    <property type="match status" value="1"/>
</dbReference>
<dbReference type="SUPFAM" id="SSF52540">
    <property type="entry name" value="P-loop containing nucleoside triphosphate hydrolases"/>
    <property type="match status" value="2"/>
</dbReference>
<comment type="subunit">
    <text evidence="2">Heterodimer of SbcC and SbcD.</text>
</comment>
<evidence type="ECO:0000313" key="6">
    <source>
        <dbReference type="EMBL" id="SHI49824.1"/>
    </source>
</evidence>
<organism evidence="6 7">
    <name type="scientific">Butyrivibrio fibrisolvens DSM 3071</name>
    <dbReference type="NCBI Taxonomy" id="1121131"/>
    <lineage>
        <taxon>Bacteria</taxon>
        <taxon>Bacillati</taxon>
        <taxon>Bacillota</taxon>
        <taxon>Clostridia</taxon>
        <taxon>Lachnospirales</taxon>
        <taxon>Lachnospiraceae</taxon>
        <taxon>Butyrivibrio</taxon>
    </lineage>
</organism>
<dbReference type="STRING" id="1121131.SAMN02745229_03190"/>
<dbReference type="InterPro" id="IPR027417">
    <property type="entry name" value="P-loop_NTPase"/>
</dbReference>
<feature type="coiled-coil region" evidence="4">
    <location>
        <begin position="673"/>
        <end position="781"/>
    </location>
</feature>
<gene>
    <name evidence="6" type="ORF">SAMN02745229_03190</name>
</gene>
<accession>A0A1M6BM94</accession>
<feature type="domain" description="Rad50/SbcC-type AAA" evidence="5">
    <location>
        <begin position="6"/>
        <end position="248"/>
    </location>
</feature>
<dbReference type="InterPro" id="IPR038729">
    <property type="entry name" value="Rad50/SbcC_AAA"/>
</dbReference>